<evidence type="ECO:0000256" key="3">
    <source>
        <dbReference type="ARBA" id="ARBA00006288"/>
    </source>
</evidence>
<dbReference type="Pfam" id="PF01756">
    <property type="entry name" value="ACOX"/>
    <property type="match status" value="1"/>
</dbReference>
<dbReference type="GO" id="GO:0033540">
    <property type="term" value="P:fatty acid beta-oxidation using acyl-CoA oxidase"/>
    <property type="evidence" value="ECO:0007669"/>
    <property type="project" value="TreeGrafter"/>
</dbReference>
<feature type="domain" description="Acyl-coenzyme A oxidase N-terminal" evidence="14">
    <location>
        <begin position="19"/>
        <end position="139"/>
    </location>
</feature>
<dbReference type="Proteomes" id="UP000700596">
    <property type="component" value="Unassembled WGS sequence"/>
</dbReference>
<sequence length="682" mass="76382">MKNRQTLLMEKARNDASFNTLELTCLIYGGYDNVERRRAAFERVETRLGVRDNKKLPRCYTGYTREDAYNEGLEEGKAAFEDGLQHQHAFFETMTPRCQLSNASPFGLTGPMFEATVRFCGLKEQKDVWLPLTKSGQIIGAYCQTELGHGTFVRGIETTATFDQQTDKLILNSPSVSSTKFWPGALGFSCTHAIVLARLVVNNTDHGPHFFVVQLRSLDDGTPLPGITLGDIGPKMSYNGTCNGFASFDHVRIPRMNMLMRYSQLDADGSYIRHGQPQLLYATMLALRGVILKISGLQLAQAVTIATRYSVVREQGVGFGDKSTTETVIFAYKTQHFRLLTIAAKSYAIFFISEAYRKEYADLILQQEMSDHSGLPYMHCLASGLKAWSTQTVADGAEDARKCCGGHGYMMISGIPDITATATALATLEGENYVLWQQVGRYLFKCLDNLEARKLIEPQMTYVAEQYKSYLNNVTPKMCPAQGNDFLDHAVQLSIYRHRALRLMTKAWVSVRSSSKPVAEAWSEHMLSIIDAGRAHIEYIILLSFVNAVATLPVCISGELHTVLDNLCSLFALSNLINPTSVNVISFIEDGHLSSTQLDRTRSIVSHLLERLRPEAIALTDAWDFTDASLRSALGCWDGNVYERIMSWVKQMPINQKAWNENQGVYQPGWREWIEPVLKANL</sequence>
<dbReference type="PIRSF" id="PIRSF000168">
    <property type="entry name" value="Acyl-CoA_oxidase"/>
    <property type="match status" value="1"/>
</dbReference>
<dbReference type="Gene3D" id="2.40.110.10">
    <property type="entry name" value="Butyryl-CoA Dehydrogenase, subunit A, domain 2"/>
    <property type="match status" value="1"/>
</dbReference>
<keyword evidence="6" id="KW-0276">Fatty acid metabolism</keyword>
<organism evidence="16 17">
    <name type="scientific">Dendryphion nanum</name>
    <dbReference type="NCBI Taxonomy" id="256645"/>
    <lineage>
        <taxon>Eukaryota</taxon>
        <taxon>Fungi</taxon>
        <taxon>Dikarya</taxon>
        <taxon>Ascomycota</taxon>
        <taxon>Pezizomycotina</taxon>
        <taxon>Dothideomycetes</taxon>
        <taxon>Pleosporomycetidae</taxon>
        <taxon>Pleosporales</taxon>
        <taxon>Torulaceae</taxon>
        <taxon>Dendryphion</taxon>
    </lineage>
</organism>
<dbReference type="PANTHER" id="PTHR10909">
    <property type="entry name" value="ELECTRON TRANSPORT OXIDOREDUCTASE"/>
    <property type="match status" value="1"/>
</dbReference>
<dbReference type="SUPFAM" id="SSF56645">
    <property type="entry name" value="Acyl-CoA dehydrogenase NM domain-like"/>
    <property type="match status" value="1"/>
</dbReference>
<dbReference type="EMBL" id="JAGMWT010000011">
    <property type="protein sequence ID" value="KAH7119752.1"/>
    <property type="molecule type" value="Genomic_DNA"/>
</dbReference>
<dbReference type="InterPro" id="IPR029320">
    <property type="entry name" value="Acyl-CoA_ox_N"/>
</dbReference>
<dbReference type="InterPro" id="IPR055060">
    <property type="entry name" value="ACOX_C_alpha1"/>
</dbReference>
<comment type="subcellular location">
    <subcellularLocation>
        <location evidence="2">Peroxisome</location>
    </subcellularLocation>
</comment>
<evidence type="ECO:0000256" key="2">
    <source>
        <dbReference type="ARBA" id="ARBA00004275"/>
    </source>
</evidence>
<accession>A0A9P9DIR6</accession>
<feature type="binding site" evidence="12">
    <location>
        <position position="184"/>
    </location>
    <ligand>
        <name>FAD</name>
        <dbReference type="ChEBI" id="CHEBI:57692"/>
    </ligand>
</feature>
<dbReference type="Gene3D" id="1.20.140.10">
    <property type="entry name" value="Butyryl-CoA Dehydrogenase, subunit A, domain 3"/>
    <property type="match status" value="2"/>
</dbReference>
<comment type="similarity">
    <text evidence="3 10">Belongs to the acyl-CoA oxidase family.</text>
</comment>
<dbReference type="InterPro" id="IPR036250">
    <property type="entry name" value="AcylCo_DH-like_C"/>
</dbReference>
<name>A0A9P9DIR6_9PLEO</name>
<protein>
    <recommendedName>
        <fullName evidence="10">Acyl-coenzyme A oxidase</fullName>
    </recommendedName>
</protein>
<keyword evidence="9" id="KW-0576">Peroxisome</keyword>
<evidence type="ECO:0000256" key="5">
    <source>
        <dbReference type="ARBA" id="ARBA00022827"/>
    </source>
</evidence>
<feature type="domain" description="Acyl-CoA oxidase C-alpha1" evidence="15">
    <location>
        <begin position="281"/>
        <end position="443"/>
    </location>
</feature>
<reference evidence="16" key="1">
    <citation type="journal article" date="2021" name="Nat. Commun.">
        <title>Genetic determinants of endophytism in the Arabidopsis root mycobiome.</title>
        <authorList>
            <person name="Mesny F."/>
            <person name="Miyauchi S."/>
            <person name="Thiergart T."/>
            <person name="Pickel B."/>
            <person name="Atanasova L."/>
            <person name="Karlsson M."/>
            <person name="Huettel B."/>
            <person name="Barry K.W."/>
            <person name="Haridas S."/>
            <person name="Chen C."/>
            <person name="Bauer D."/>
            <person name="Andreopoulos W."/>
            <person name="Pangilinan J."/>
            <person name="LaButti K."/>
            <person name="Riley R."/>
            <person name="Lipzen A."/>
            <person name="Clum A."/>
            <person name="Drula E."/>
            <person name="Henrissat B."/>
            <person name="Kohler A."/>
            <person name="Grigoriev I.V."/>
            <person name="Martin F.M."/>
            <person name="Hacquard S."/>
        </authorList>
    </citation>
    <scope>NUCLEOTIDE SEQUENCE</scope>
    <source>
        <strain evidence="16">MPI-CAGE-CH-0243</strain>
    </source>
</reference>
<keyword evidence="7" id="KW-0560">Oxidoreductase</keyword>
<evidence type="ECO:0000259" key="15">
    <source>
        <dbReference type="Pfam" id="PF22924"/>
    </source>
</evidence>
<dbReference type="GO" id="GO:0071949">
    <property type="term" value="F:FAD binding"/>
    <property type="evidence" value="ECO:0007669"/>
    <property type="project" value="InterPro"/>
</dbReference>
<evidence type="ECO:0000256" key="8">
    <source>
        <dbReference type="ARBA" id="ARBA00023098"/>
    </source>
</evidence>
<keyword evidence="17" id="KW-1185">Reference proteome</keyword>
<dbReference type="FunFam" id="1.20.140.10:FF:000013">
    <property type="entry name" value="Acyl-coenzyme A oxidase"/>
    <property type="match status" value="1"/>
</dbReference>
<dbReference type="Pfam" id="PF22924">
    <property type="entry name" value="ACOX_C_alpha1"/>
    <property type="match status" value="1"/>
</dbReference>
<evidence type="ECO:0000256" key="10">
    <source>
        <dbReference type="PIRNR" id="PIRNR000168"/>
    </source>
</evidence>
<dbReference type="InterPro" id="IPR009100">
    <property type="entry name" value="AcylCoA_DH/oxidase_NM_dom_sf"/>
</dbReference>
<comment type="caution">
    <text evidence="16">The sequence shown here is derived from an EMBL/GenBank/DDBJ whole genome shotgun (WGS) entry which is preliminary data.</text>
</comment>
<feature type="binding site" evidence="12">
    <location>
        <position position="145"/>
    </location>
    <ligand>
        <name>FAD</name>
        <dbReference type="ChEBI" id="CHEBI:57692"/>
    </ligand>
</feature>
<evidence type="ECO:0000256" key="1">
    <source>
        <dbReference type="ARBA" id="ARBA00001974"/>
    </source>
</evidence>
<evidence type="ECO:0000313" key="16">
    <source>
        <dbReference type="EMBL" id="KAH7119752.1"/>
    </source>
</evidence>
<dbReference type="Gene3D" id="1.10.540.10">
    <property type="entry name" value="Acyl-CoA dehydrogenase/oxidase, N-terminal domain"/>
    <property type="match status" value="1"/>
</dbReference>
<dbReference type="OrthoDB" id="538336at2759"/>
<dbReference type="GO" id="GO:0005777">
    <property type="term" value="C:peroxisome"/>
    <property type="evidence" value="ECO:0007669"/>
    <property type="project" value="UniProtKB-SubCell"/>
</dbReference>
<evidence type="ECO:0000256" key="9">
    <source>
        <dbReference type="ARBA" id="ARBA00023140"/>
    </source>
</evidence>
<dbReference type="FunFam" id="2.40.110.10:FF:000003">
    <property type="entry name" value="Acyl-coenzyme A oxidase"/>
    <property type="match status" value="1"/>
</dbReference>
<evidence type="ECO:0000256" key="4">
    <source>
        <dbReference type="ARBA" id="ARBA00022630"/>
    </source>
</evidence>
<dbReference type="InterPro" id="IPR046373">
    <property type="entry name" value="Acyl-CoA_Oxase/DH_mid-dom_sf"/>
</dbReference>
<dbReference type="InterPro" id="IPR002655">
    <property type="entry name" value="Acyl-CoA_oxidase_C"/>
</dbReference>
<evidence type="ECO:0000313" key="17">
    <source>
        <dbReference type="Proteomes" id="UP000700596"/>
    </source>
</evidence>
<feature type="active site" description="Proton acceptor" evidence="11">
    <location>
        <position position="429"/>
    </location>
</feature>
<dbReference type="InterPro" id="IPR012258">
    <property type="entry name" value="Acyl-CoA_oxidase"/>
</dbReference>
<evidence type="ECO:0000259" key="14">
    <source>
        <dbReference type="Pfam" id="PF14749"/>
    </source>
</evidence>
<proteinExistence type="inferred from homology"/>
<evidence type="ECO:0000256" key="11">
    <source>
        <dbReference type="PIRSR" id="PIRSR000168-1"/>
    </source>
</evidence>
<dbReference type="GO" id="GO:0055088">
    <property type="term" value="P:lipid homeostasis"/>
    <property type="evidence" value="ECO:0007669"/>
    <property type="project" value="TreeGrafter"/>
</dbReference>
<keyword evidence="5 10" id="KW-0274">FAD</keyword>
<evidence type="ECO:0000256" key="12">
    <source>
        <dbReference type="PIRSR" id="PIRSR000168-2"/>
    </source>
</evidence>
<dbReference type="AlphaFoldDB" id="A0A9P9DIR6"/>
<keyword evidence="8" id="KW-0443">Lipid metabolism</keyword>
<dbReference type="InterPro" id="IPR037069">
    <property type="entry name" value="AcylCoA_DH/ox_N_sf"/>
</dbReference>
<keyword evidence="4 10" id="KW-0285">Flavoprotein</keyword>
<comment type="cofactor">
    <cofactor evidence="1">
        <name>FAD</name>
        <dbReference type="ChEBI" id="CHEBI:57692"/>
    </cofactor>
</comment>
<dbReference type="GO" id="GO:0005504">
    <property type="term" value="F:fatty acid binding"/>
    <property type="evidence" value="ECO:0007669"/>
    <property type="project" value="TreeGrafter"/>
</dbReference>
<dbReference type="PANTHER" id="PTHR10909:SF250">
    <property type="entry name" value="PEROXISOMAL ACYL-COENZYME A OXIDASE 1"/>
    <property type="match status" value="1"/>
</dbReference>
<evidence type="ECO:0000256" key="7">
    <source>
        <dbReference type="ARBA" id="ARBA00023002"/>
    </source>
</evidence>
<gene>
    <name evidence="16" type="ORF">B0J11DRAFT_69427</name>
</gene>
<feature type="domain" description="Acyl-CoA oxidase C-terminal" evidence="13">
    <location>
        <begin position="489"/>
        <end position="679"/>
    </location>
</feature>
<dbReference type="GO" id="GO:0003997">
    <property type="term" value="F:acyl-CoA oxidase activity"/>
    <property type="evidence" value="ECO:0007669"/>
    <property type="project" value="InterPro"/>
</dbReference>
<dbReference type="Pfam" id="PF14749">
    <property type="entry name" value="Acyl-CoA_ox_N"/>
    <property type="match status" value="1"/>
</dbReference>
<dbReference type="SUPFAM" id="SSF47203">
    <property type="entry name" value="Acyl-CoA dehydrogenase C-terminal domain-like"/>
    <property type="match status" value="2"/>
</dbReference>
<evidence type="ECO:0000259" key="13">
    <source>
        <dbReference type="Pfam" id="PF01756"/>
    </source>
</evidence>
<evidence type="ECO:0000256" key="6">
    <source>
        <dbReference type="ARBA" id="ARBA00022832"/>
    </source>
</evidence>